<protein>
    <recommendedName>
        <fullName evidence="3">Mobilization protein</fullName>
    </recommendedName>
</protein>
<dbReference type="EMBL" id="BBSA01000020">
    <property type="protein sequence ID" value="GAM65462.1"/>
    <property type="molecule type" value="Genomic_DNA"/>
</dbReference>
<evidence type="ECO:0008006" key="3">
    <source>
        <dbReference type="Google" id="ProtNLM"/>
    </source>
</evidence>
<sequence>MTFLKHETYSNFDNLLLVLGYNSKASRSPVYRILNKLLGSGFIQKKEFEFQAGKISIWGITELGLAQFIQSPDEDFRAFEPHRVKFLTLEHKLMNQKVQIYLQKNGWTDWQNADQYAFRRRYDIEHRPDAIINAPNGYTIAIETERTLKPVARYRSIFKSHILAKQKKYWSAVFYVVPNEGVKQLLNKRF</sequence>
<dbReference type="AlphaFoldDB" id="A0A0B8PL76"/>
<organism evidence="1 2">
    <name type="scientific">Vibrio ishigakensis</name>
    <dbReference type="NCBI Taxonomy" id="1481914"/>
    <lineage>
        <taxon>Bacteria</taxon>
        <taxon>Pseudomonadati</taxon>
        <taxon>Pseudomonadota</taxon>
        <taxon>Gammaproteobacteria</taxon>
        <taxon>Vibrionales</taxon>
        <taxon>Vibrionaceae</taxon>
        <taxon>Vibrio</taxon>
    </lineage>
</organism>
<evidence type="ECO:0000313" key="2">
    <source>
        <dbReference type="Proteomes" id="UP000031670"/>
    </source>
</evidence>
<dbReference type="Proteomes" id="UP000031670">
    <property type="component" value="Unassembled WGS sequence"/>
</dbReference>
<evidence type="ECO:0000313" key="1">
    <source>
        <dbReference type="EMBL" id="GAM65462.1"/>
    </source>
</evidence>
<gene>
    <name evidence="1" type="ORF">JCM19232_4962</name>
</gene>
<proteinExistence type="predicted"/>
<accession>A0A0B8PL76</accession>
<dbReference type="NCBIfam" id="NF041423">
    <property type="entry name" value="MobC_subf"/>
    <property type="match status" value="1"/>
</dbReference>
<reference evidence="1 2" key="1">
    <citation type="submission" date="2015-01" db="EMBL/GenBank/DDBJ databases">
        <title>Vibrio sp. C5 JCM 19232 whole genome shotgun sequence.</title>
        <authorList>
            <person name="Sawabe T."/>
            <person name="Meirelles P."/>
            <person name="Feng G."/>
            <person name="Sayaka M."/>
            <person name="Hattori M."/>
            <person name="Ohkuma M."/>
        </authorList>
    </citation>
    <scope>NUCLEOTIDE SEQUENCE [LARGE SCALE GENOMIC DNA]</scope>
    <source>
        <strain evidence="1 2">JCM19232</strain>
    </source>
</reference>
<reference evidence="1 2" key="2">
    <citation type="submission" date="2015-01" db="EMBL/GenBank/DDBJ databases">
        <authorList>
            <consortium name="NBRP consortium"/>
            <person name="Sawabe T."/>
            <person name="Meirelles P."/>
            <person name="Feng G."/>
            <person name="Sayaka M."/>
            <person name="Hattori M."/>
            <person name="Ohkuma M."/>
        </authorList>
    </citation>
    <scope>NUCLEOTIDE SEQUENCE [LARGE SCALE GENOMIC DNA]</scope>
    <source>
        <strain evidence="1 2">JCM19232</strain>
    </source>
</reference>
<comment type="caution">
    <text evidence="1">The sequence shown here is derived from an EMBL/GenBank/DDBJ whole genome shotgun (WGS) entry which is preliminary data.</text>
</comment>
<name>A0A0B8PL76_9VIBR</name>